<reference evidence="3" key="1">
    <citation type="submission" date="2016-02" db="EMBL/GenBank/DDBJ databases">
        <authorList>
            <person name="Wibberg D."/>
        </authorList>
    </citation>
    <scope>NUCLEOTIDE SEQUENCE [LARGE SCALE GENOMIC DNA]</scope>
</reference>
<dbReference type="Proteomes" id="UP000199013">
    <property type="component" value="Unassembled WGS sequence"/>
</dbReference>
<accession>A0A1C3PEB3</accession>
<gene>
    <name evidence="2" type="ORF">FDG2_5491</name>
</gene>
<feature type="compositionally biased region" description="Basic and acidic residues" evidence="1">
    <location>
        <begin position="90"/>
        <end position="102"/>
    </location>
</feature>
<organism evidence="2 3">
    <name type="scientific">Candidatus Protofrankia californiensis</name>
    <dbReference type="NCBI Taxonomy" id="1839754"/>
    <lineage>
        <taxon>Bacteria</taxon>
        <taxon>Bacillati</taxon>
        <taxon>Actinomycetota</taxon>
        <taxon>Actinomycetes</taxon>
        <taxon>Frankiales</taxon>
        <taxon>Frankiaceae</taxon>
        <taxon>Protofrankia</taxon>
    </lineage>
</organism>
<proteinExistence type="predicted"/>
<name>A0A1C3PEB3_9ACTN</name>
<dbReference type="AlphaFoldDB" id="A0A1C3PEB3"/>
<evidence type="ECO:0000256" key="1">
    <source>
        <dbReference type="SAM" id="MobiDB-lite"/>
    </source>
</evidence>
<keyword evidence="3" id="KW-1185">Reference proteome</keyword>
<dbReference type="EMBL" id="FLUV01002286">
    <property type="protein sequence ID" value="SBW27988.1"/>
    <property type="molecule type" value="Genomic_DNA"/>
</dbReference>
<evidence type="ECO:0000313" key="2">
    <source>
        <dbReference type="EMBL" id="SBW27988.1"/>
    </source>
</evidence>
<feature type="region of interest" description="Disordered" evidence="1">
    <location>
        <begin position="79"/>
        <end position="102"/>
    </location>
</feature>
<sequence>MLASRTGARLAGQVGITAGRDTLLRRVRALSDSQVGVVRLLGVDDVALRRRHMYGTLLIDMGSRKPVDLLEGCDGGPVRCAPRGRARRGRQGERHRETSPTP</sequence>
<evidence type="ECO:0000313" key="3">
    <source>
        <dbReference type="Proteomes" id="UP000199013"/>
    </source>
</evidence>
<evidence type="ECO:0008006" key="4">
    <source>
        <dbReference type="Google" id="ProtNLM"/>
    </source>
</evidence>
<protein>
    <recommendedName>
        <fullName evidence="4">Transposase IS204/IS1001/IS1096/IS1165 DDE domain-containing protein</fullName>
    </recommendedName>
</protein>